<gene>
    <name evidence="1" type="ORF">F2P81_015130</name>
</gene>
<reference evidence="1 2" key="1">
    <citation type="submission" date="2019-06" db="EMBL/GenBank/DDBJ databases">
        <title>Draft genomes of female and male turbot (Scophthalmus maximus).</title>
        <authorList>
            <person name="Xu H."/>
            <person name="Xu X.-W."/>
            <person name="Shao C."/>
            <person name="Chen S."/>
        </authorList>
    </citation>
    <scope>NUCLEOTIDE SEQUENCE [LARGE SCALE GENOMIC DNA]</scope>
    <source>
        <strain evidence="1">Ysfricsl-2016a</strain>
        <tissue evidence="1">Blood</tissue>
    </source>
</reference>
<dbReference type="EMBL" id="VEVO01000013">
    <property type="protein sequence ID" value="KAF0032840.1"/>
    <property type="molecule type" value="Genomic_DNA"/>
</dbReference>
<evidence type="ECO:0000313" key="2">
    <source>
        <dbReference type="Proteomes" id="UP000438429"/>
    </source>
</evidence>
<organism evidence="1 2">
    <name type="scientific">Scophthalmus maximus</name>
    <name type="common">Turbot</name>
    <name type="synonym">Psetta maxima</name>
    <dbReference type="NCBI Taxonomy" id="52904"/>
    <lineage>
        <taxon>Eukaryota</taxon>
        <taxon>Metazoa</taxon>
        <taxon>Chordata</taxon>
        <taxon>Craniata</taxon>
        <taxon>Vertebrata</taxon>
        <taxon>Euteleostomi</taxon>
        <taxon>Actinopterygii</taxon>
        <taxon>Neopterygii</taxon>
        <taxon>Teleostei</taxon>
        <taxon>Neoteleostei</taxon>
        <taxon>Acanthomorphata</taxon>
        <taxon>Carangaria</taxon>
        <taxon>Pleuronectiformes</taxon>
        <taxon>Pleuronectoidei</taxon>
        <taxon>Scophthalmidae</taxon>
        <taxon>Scophthalmus</taxon>
    </lineage>
</organism>
<proteinExistence type="predicted"/>
<comment type="caution">
    <text evidence="1">The sequence shown here is derived from an EMBL/GenBank/DDBJ whole genome shotgun (WGS) entry which is preliminary data.</text>
</comment>
<dbReference type="Proteomes" id="UP000438429">
    <property type="component" value="Unassembled WGS sequence"/>
</dbReference>
<dbReference type="AlphaFoldDB" id="A0A6A4SLT4"/>
<protein>
    <submittedName>
        <fullName evidence="1">Uncharacterized protein</fullName>
    </submittedName>
</protein>
<sequence>MSTAQRGRGPINKACLIQPQRSSLPSSLCLREDTAVVTQTAVYPLLLAAVRDIIHMPLCLQSQKKKRGREVNGERNEEAN</sequence>
<name>A0A6A4SLT4_SCOMX</name>
<evidence type="ECO:0000313" key="1">
    <source>
        <dbReference type="EMBL" id="KAF0032840.1"/>
    </source>
</evidence>
<accession>A0A6A4SLT4</accession>